<evidence type="ECO:0000256" key="6">
    <source>
        <dbReference type="ARBA" id="ARBA00022786"/>
    </source>
</evidence>
<evidence type="ECO:0000256" key="2">
    <source>
        <dbReference type="ARBA" id="ARBA00012483"/>
    </source>
</evidence>
<dbReference type="SMART" id="SM00184">
    <property type="entry name" value="RING"/>
    <property type="match status" value="1"/>
</dbReference>
<dbReference type="Gene3D" id="3.30.40.10">
    <property type="entry name" value="Zinc/RING finger domain, C3HC4 (zinc finger)"/>
    <property type="match status" value="1"/>
</dbReference>
<dbReference type="PROSITE" id="PS50089">
    <property type="entry name" value="ZF_RING_2"/>
    <property type="match status" value="1"/>
</dbReference>
<reference evidence="11 12" key="1">
    <citation type="journal article" date="2018" name="PLoS Genet.">
        <title>Population sequencing reveals clonal diversity and ancestral inbreeding in the grapevine cultivar Chardonnay.</title>
        <authorList>
            <person name="Roach M.J."/>
            <person name="Johnson D.L."/>
            <person name="Bohlmann J."/>
            <person name="van Vuuren H.J."/>
            <person name="Jones S.J."/>
            <person name="Pretorius I.S."/>
            <person name="Schmidt S.A."/>
            <person name="Borneman A.R."/>
        </authorList>
    </citation>
    <scope>NUCLEOTIDE SEQUENCE [LARGE SCALE GENOMIC DNA]</scope>
    <source>
        <strain evidence="12">cv. Chardonnay</strain>
        <tissue evidence="11">Leaf</tissue>
    </source>
</reference>
<name>A0A438E7U7_VITVI</name>
<gene>
    <name evidence="11" type="primary">RHG1A_3</name>
    <name evidence="11" type="ORF">CK203_074105</name>
</gene>
<dbReference type="Gramene" id="Vitis11g00702.t01">
    <property type="protein sequence ID" value="Vitis11g00702.t01.CDS"/>
    <property type="gene ID" value="Vitis11g00702"/>
</dbReference>
<protein>
    <recommendedName>
        <fullName evidence="2">RING-type E3 ubiquitin transferase</fullName>
        <ecNumber evidence="2">2.3.2.27</ecNumber>
    </recommendedName>
</protein>
<comment type="caution">
    <text evidence="11">The sequence shown here is derived from an EMBL/GenBank/DDBJ whole genome shotgun (WGS) entry which is preliminary data.</text>
</comment>
<keyword evidence="6" id="KW-0833">Ubl conjugation pathway</keyword>
<keyword evidence="3" id="KW-0808">Transferase</keyword>
<dbReference type="SUPFAM" id="SSF57850">
    <property type="entry name" value="RING/U-box"/>
    <property type="match status" value="1"/>
</dbReference>
<organism evidence="11 12">
    <name type="scientific">Vitis vinifera</name>
    <name type="common">Grape</name>
    <dbReference type="NCBI Taxonomy" id="29760"/>
    <lineage>
        <taxon>Eukaryota</taxon>
        <taxon>Viridiplantae</taxon>
        <taxon>Streptophyta</taxon>
        <taxon>Embryophyta</taxon>
        <taxon>Tracheophyta</taxon>
        <taxon>Spermatophyta</taxon>
        <taxon>Magnoliopsida</taxon>
        <taxon>eudicotyledons</taxon>
        <taxon>Gunneridae</taxon>
        <taxon>Pentapetalae</taxon>
        <taxon>rosids</taxon>
        <taxon>Vitales</taxon>
        <taxon>Vitaceae</taxon>
        <taxon>Viteae</taxon>
        <taxon>Vitis</taxon>
    </lineage>
</organism>
<keyword evidence="7" id="KW-0862">Zinc</keyword>
<dbReference type="EMBL" id="QGNW01001367">
    <property type="protein sequence ID" value="RVW43831.1"/>
    <property type="molecule type" value="Genomic_DNA"/>
</dbReference>
<dbReference type="InterPro" id="IPR001841">
    <property type="entry name" value="Znf_RING"/>
</dbReference>
<comment type="catalytic activity">
    <reaction evidence="1">
        <text>S-ubiquitinyl-[E2 ubiquitin-conjugating enzyme]-L-cysteine + [acceptor protein]-L-lysine = [E2 ubiquitin-conjugating enzyme]-L-cysteine + N(6)-ubiquitinyl-[acceptor protein]-L-lysine.</text>
        <dbReference type="EC" id="2.3.2.27"/>
    </reaction>
</comment>
<evidence type="ECO:0000256" key="3">
    <source>
        <dbReference type="ARBA" id="ARBA00022679"/>
    </source>
</evidence>
<accession>A0A438E7U7</accession>
<evidence type="ECO:0000313" key="12">
    <source>
        <dbReference type="Proteomes" id="UP000288805"/>
    </source>
</evidence>
<dbReference type="PANTHER" id="PTHR22937">
    <property type="entry name" value="E3 UBIQUITIN-PROTEIN LIGASE RNF165"/>
    <property type="match status" value="1"/>
</dbReference>
<dbReference type="AlphaFoldDB" id="A0A438E7U7"/>
<evidence type="ECO:0000256" key="4">
    <source>
        <dbReference type="ARBA" id="ARBA00022723"/>
    </source>
</evidence>
<dbReference type="InterPro" id="IPR045191">
    <property type="entry name" value="MBR1/2-like"/>
</dbReference>
<evidence type="ECO:0000259" key="10">
    <source>
        <dbReference type="PROSITE" id="PS50089"/>
    </source>
</evidence>
<dbReference type="GO" id="GO:0061630">
    <property type="term" value="F:ubiquitin protein ligase activity"/>
    <property type="evidence" value="ECO:0007669"/>
    <property type="project" value="UniProtKB-EC"/>
</dbReference>
<evidence type="ECO:0000256" key="1">
    <source>
        <dbReference type="ARBA" id="ARBA00000900"/>
    </source>
</evidence>
<feature type="region of interest" description="Disordered" evidence="9">
    <location>
        <begin position="1"/>
        <end position="30"/>
    </location>
</feature>
<dbReference type="Pfam" id="PF13639">
    <property type="entry name" value="zf-RING_2"/>
    <property type="match status" value="1"/>
</dbReference>
<sequence>MGEDCESSRRINFGGASSNQLLEGTQNSSQRKGGFGLLAISESNRAQGNSMSEPTCSASSWRSPEFDQLILDQTSKPISQFSNKGNFFSVYLTDCEQVQHPERSSVMSSSIANQSSTRSVVSRRSPLPLSVGNAGCIARAISETSSLTLSWILQHIESIFSGSGTCNTPFLSSILLRHISLSQIPRGIPNVIQRSFLPASGGGNSTSQLSPASTSSHNIELRNGSDMEHMRRQLLESALYMHRLADRLLDGSMSLMILTSGNEVNFRLVSEDIQEFSQLPLFYTTEMHDRYRDMRLDVDNMSYEELLALEDHMGYANTGLSEEEVLESLKHTKYFLFGEENASKECCSICQEDYVEDDELGVLDCDHSFHSACIQQWLRSKNLCPICKSTGLSTTGLVLPQIHSL</sequence>
<dbReference type="PANTHER" id="PTHR22937:SF208">
    <property type="entry name" value="RING-TYPE E3 UBIQUITIN TRANSFERASE"/>
    <property type="match status" value="1"/>
</dbReference>
<keyword evidence="4" id="KW-0479">Metal-binding</keyword>
<keyword evidence="5 8" id="KW-0863">Zinc-finger</keyword>
<proteinExistence type="predicted"/>
<dbReference type="EC" id="2.3.2.27" evidence="2"/>
<dbReference type="GO" id="GO:0008270">
    <property type="term" value="F:zinc ion binding"/>
    <property type="evidence" value="ECO:0007669"/>
    <property type="project" value="UniProtKB-KW"/>
</dbReference>
<evidence type="ECO:0000313" key="11">
    <source>
        <dbReference type="EMBL" id="RVW43831.1"/>
    </source>
</evidence>
<dbReference type="InterPro" id="IPR013083">
    <property type="entry name" value="Znf_RING/FYVE/PHD"/>
</dbReference>
<evidence type="ECO:0000256" key="8">
    <source>
        <dbReference type="PROSITE-ProRule" id="PRU00175"/>
    </source>
</evidence>
<dbReference type="OrthoDB" id="8062037at2759"/>
<evidence type="ECO:0000256" key="5">
    <source>
        <dbReference type="ARBA" id="ARBA00022771"/>
    </source>
</evidence>
<dbReference type="KEGG" id="vvi:100854550"/>
<feature type="compositionally biased region" description="Polar residues" evidence="9">
    <location>
        <begin position="15"/>
        <end position="30"/>
    </location>
</feature>
<feature type="domain" description="RING-type" evidence="10">
    <location>
        <begin position="347"/>
        <end position="388"/>
    </location>
</feature>
<dbReference type="Proteomes" id="UP000288805">
    <property type="component" value="Unassembled WGS sequence"/>
</dbReference>
<evidence type="ECO:0000256" key="9">
    <source>
        <dbReference type="SAM" id="MobiDB-lite"/>
    </source>
</evidence>
<evidence type="ECO:0000256" key="7">
    <source>
        <dbReference type="ARBA" id="ARBA00022833"/>
    </source>
</evidence>